<feature type="domain" description="DDE-1" evidence="1">
    <location>
        <begin position="31"/>
        <end position="131"/>
    </location>
</feature>
<dbReference type="GO" id="GO:0003676">
    <property type="term" value="F:nucleic acid binding"/>
    <property type="evidence" value="ECO:0007669"/>
    <property type="project" value="InterPro"/>
</dbReference>
<dbReference type="InterPro" id="IPR004875">
    <property type="entry name" value="DDE_SF_endonuclease_dom"/>
</dbReference>
<dbReference type="Pfam" id="PF03184">
    <property type="entry name" value="DDE_1"/>
    <property type="match status" value="1"/>
</dbReference>
<dbReference type="AlphaFoldDB" id="A0AA40HHE6"/>
<gene>
    <name evidence="2" type="ORF">QTO34_009199</name>
</gene>
<proteinExistence type="predicted"/>
<evidence type="ECO:0000259" key="1">
    <source>
        <dbReference type="Pfam" id="PF03184"/>
    </source>
</evidence>
<evidence type="ECO:0000313" key="3">
    <source>
        <dbReference type="Proteomes" id="UP001177744"/>
    </source>
</evidence>
<reference evidence="2" key="1">
    <citation type="submission" date="2023-06" db="EMBL/GenBank/DDBJ databases">
        <title>Reference genome for the Northern bat (Eptesicus nilssonii), a most northern bat species.</title>
        <authorList>
            <person name="Laine V.N."/>
            <person name="Pulliainen A.T."/>
            <person name="Lilley T.M."/>
        </authorList>
    </citation>
    <scope>NUCLEOTIDE SEQUENCE</scope>
    <source>
        <strain evidence="2">BLF_Eptnil</strain>
        <tissue evidence="2">Kidney</tissue>
    </source>
</reference>
<protein>
    <recommendedName>
        <fullName evidence="1">DDE-1 domain-containing protein</fullName>
    </recommendedName>
</protein>
<keyword evidence="3" id="KW-1185">Reference proteome</keyword>
<name>A0AA40HHE6_CNENI</name>
<dbReference type="Proteomes" id="UP001177744">
    <property type="component" value="Unassembled WGS sequence"/>
</dbReference>
<comment type="caution">
    <text evidence="2">The sequence shown here is derived from an EMBL/GenBank/DDBJ whole genome shotgun (WGS) entry which is preliminary data.</text>
</comment>
<accession>A0AA40HHE6</accession>
<dbReference type="EMBL" id="JAULJE010000020">
    <property type="protein sequence ID" value="KAK1331248.1"/>
    <property type="molecule type" value="Genomic_DNA"/>
</dbReference>
<sequence length="214" mass="24578">MPSMTFISREKSVPGFKASKDMLPLFCDFLLTPVLTYRSEKPRALNNYAKSTLLYKWNKKVWMTAHLFMTWFSEYLSPLEIYCSPPKKKIQNITDNAPGHPRALLEMYEINVVFMPADTTSILQPMGQGVTNFHICCFFSSCFFDFHICKKYLLGQNININRGVWKKLISTLMDDFGGFKTSVEDVTADVMETAKELELEVKPDDGSQLLQSHD</sequence>
<organism evidence="2 3">
    <name type="scientific">Cnephaeus nilssonii</name>
    <name type="common">Northern bat</name>
    <name type="synonym">Eptesicus nilssonii</name>
    <dbReference type="NCBI Taxonomy" id="3371016"/>
    <lineage>
        <taxon>Eukaryota</taxon>
        <taxon>Metazoa</taxon>
        <taxon>Chordata</taxon>
        <taxon>Craniata</taxon>
        <taxon>Vertebrata</taxon>
        <taxon>Euteleostomi</taxon>
        <taxon>Mammalia</taxon>
        <taxon>Eutheria</taxon>
        <taxon>Laurasiatheria</taxon>
        <taxon>Chiroptera</taxon>
        <taxon>Yangochiroptera</taxon>
        <taxon>Vespertilionidae</taxon>
        <taxon>Cnephaeus</taxon>
    </lineage>
</organism>
<evidence type="ECO:0000313" key="2">
    <source>
        <dbReference type="EMBL" id="KAK1331248.1"/>
    </source>
</evidence>